<feature type="region of interest" description="Disordered" evidence="1">
    <location>
        <begin position="143"/>
        <end position="164"/>
    </location>
</feature>
<evidence type="ECO:0000313" key="3">
    <source>
        <dbReference type="Proteomes" id="UP000800041"/>
    </source>
</evidence>
<feature type="compositionally biased region" description="Polar residues" evidence="1">
    <location>
        <begin position="144"/>
        <end position="164"/>
    </location>
</feature>
<dbReference type="AlphaFoldDB" id="A0A6G1H5S6"/>
<evidence type="ECO:0008006" key="4">
    <source>
        <dbReference type="Google" id="ProtNLM"/>
    </source>
</evidence>
<organism evidence="2 3">
    <name type="scientific">Aulographum hederae CBS 113979</name>
    <dbReference type="NCBI Taxonomy" id="1176131"/>
    <lineage>
        <taxon>Eukaryota</taxon>
        <taxon>Fungi</taxon>
        <taxon>Dikarya</taxon>
        <taxon>Ascomycota</taxon>
        <taxon>Pezizomycotina</taxon>
        <taxon>Dothideomycetes</taxon>
        <taxon>Pleosporomycetidae</taxon>
        <taxon>Aulographales</taxon>
        <taxon>Aulographaceae</taxon>
    </lineage>
</organism>
<protein>
    <recommendedName>
        <fullName evidence="4">Tesmin/TSO1-like CXC domain-containing protein</fullName>
    </recommendedName>
</protein>
<accession>A0A6G1H5S6</accession>
<evidence type="ECO:0000313" key="2">
    <source>
        <dbReference type="EMBL" id="KAF1988412.1"/>
    </source>
</evidence>
<proteinExistence type="predicted"/>
<reference evidence="2" key="1">
    <citation type="journal article" date="2020" name="Stud. Mycol.">
        <title>101 Dothideomycetes genomes: a test case for predicting lifestyles and emergence of pathogens.</title>
        <authorList>
            <person name="Haridas S."/>
            <person name="Albert R."/>
            <person name="Binder M."/>
            <person name="Bloem J."/>
            <person name="Labutti K."/>
            <person name="Salamov A."/>
            <person name="Andreopoulos B."/>
            <person name="Baker S."/>
            <person name="Barry K."/>
            <person name="Bills G."/>
            <person name="Bluhm B."/>
            <person name="Cannon C."/>
            <person name="Castanera R."/>
            <person name="Culley D."/>
            <person name="Daum C."/>
            <person name="Ezra D."/>
            <person name="Gonzalez J."/>
            <person name="Henrissat B."/>
            <person name="Kuo A."/>
            <person name="Liang C."/>
            <person name="Lipzen A."/>
            <person name="Lutzoni F."/>
            <person name="Magnuson J."/>
            <person name="Mondo S."/>
            <person name="Nolan M."/>
            <person name="Ohm R."/>
            <person name="Pangilinan J."/>
            <person name="Park H.-J."/>
            <person name="Ramirez L."/>
            <person name="Alfaro M."/>
            <person name="Sun H."/>
            <person name="Tritt A."/>
            <person name="Yoshinaga Y."/>
            <person name="Zwiers L.-H."/>
            <person name="Turgeon B."/>
            <person name="Goodwin S."/>
            <person name="Spatafora J."/>
            <person name="Crous P."/>
            <person name="Grigoriev I."/>
        </authorList>
    </citation>
    <scope>NUCLEOTIDE SEQUENCE</scope>
    <source>
        <strain evidence="2">CBS 113979</strain>
    </source>
</reference>
<name>A0A6G1H5S6_9PEZI</name>
<dbReference type="Proteomes" id="UP000800041">
    <property type="component" value="Unassembled WGS sequence"/>
</dbReference>
<dbReference type="EMBL" id="ML977148">
    <property type="protein sequence ID" value="KAF1988412.1"/>
    <property type="molecule type" value="Genomic_DNA"/>
</dbReference>
<keyword evidence="3" id="KW-1185">Reference proteome</keyword>
<evidence type="ECO:0000256" key="1">
    <source>
        <dbReference type="SAM" id="MobiDB-lite"/>
    </source>
</evidence>
<sequence>MATVPTVTEVCCCNPDTLRIVNPTERVSPVIAVEVLTSPQEIVSPPEIESICCSCTISCNTSQCECRKWGYRCANDCACSKRQDSSCDNVFDEVLKMLGQPQGRVKLEGCFVGYIIRNLSGDADDGLGPRERSLNAMPKAEQFFNDNPVSGSSNTRSDSNNTGSSFSNPPYSLLFNPCFGNSLVRIQWLEKGTEEWANMNREEKPEHMRALVRFETFREREDRGLWYYSSTRRDGALRTMSRIVGSVMAARTG</sequence>
<gene>
    <name evidence="2" type="ORF">K402DRAFT_402625</name>
</gene>